<comment type="caution">
    <text evidence="2">The sequence shown here is derived from an EMBL/GenBank/DDBJ whole genome shotgun (WGS) entry which is preliminary data.</text>
</comment>
<dbReference type="GO" id="GO:0004074">
    <property type="term" value="F:biliverdin reductase [NAD(P)H] activity"/>
    <property type="evidence" value="ECO:0007669"/>
    <property type="project" value="TreeGrafter"/>
</dbReference>
<dbReference type="RefSeq" id="WP_193927269.1">
    <property type="nucleotide sequence ID" value="NZ_JADEYC010000007.1"/>
</dbReference>
<evidence type="ECO:0000259" key="1">
    <source>
        <dbReference type="Pfam" id="PF13460"/>
    </source>
</evidence>
<dbReference type="EMBL" id="JADEYC010000007">
    <property type="protein sequence ID" value="MBE9373842.1"/>
    <property type="molecule type" value="Genomic_DNA"/>
</dbReference>
<gene>
    <name evidence="2" type="ORF">IQ251_05195</name>
</gene>
<evidence type="ECO:0000313" key="2">
    <source>
        <dbReference type="EMBL" id="MBE9373842.1"/>
    </source>
</evidence>
<reference evidence="2" key="1">
    <citation type="submission" date="2020-10" db="EMBL/GenBank/DDBJ databases">
        <title>Diversity and distribution of actinomycetes associated with coral in the coast of Hainan.</title>
        <authorList>
            <person name="Li F."/>
        </authorList>
    </citation>
    <scope>NUCLEOTIDE SEQUENCE</scope>
    <source>
        <strain evidence="2">HNM0983</strain>
    </source>
</reference>
<dbReference type="InterPro" id="IPR036291">
    <property type="entry name" value="NAD(P)-bd_dom_sf"/>
</dbReference>
<proteinExistence type="predicted"/>
<dbReference type="Proteomes" id="UP000598360">
    <property type="component" value="Unassembled WGS sequence"/>
</dbReference>
<protein>
    <submittedName>
        <fullName evidence="2">NAD(P)H-binding protein</fullName>
    </submittedName>
</protein>
<dbReference type="PANTHER" id="PTHR43355:SF2">
    <property type="entry name" value="FLAVIN REDUCTASE (NADPH)"/>
    <property type="match status" value="1"/>
</dbReference>
<organism evidence="2 3">
    <name type="scientific">Saccharopolyspora montiporae</name>
    <dbReference type="NCBI Taxonomy" id="2781240"/>
    <lineage>
        <taxon>Bacteria</taxon>
        <taxon>Bacillati</taxon>
        <taxon>Actinomycetota</taxon>
        <taxon>Actinomycetes</taxon>
        <taxon>Pseudonocardiales</taxon>
        <taxon>Pseudonocardiaceae</taxon>
        <taxon>Saccharopolyspora</taxon>
    </lineage>
</organism>
<dbReference type="Pfam" id="PF13460">
    <property type="entry name" value="NAD_binding_10"/>
    <property type="match status" value="1"/>
</dbReference>
<dbReference type="PANTHER" id="PTHR43355">
    <property type="entry name" value="FLAVIN REDUCTASE (NADPH)"/>
    <property type="match status" value="1"/>
</dbReference>
<dbReference type="SUPFAM" id="SSF51735">
    <property type="entry name" value="NAD(P)-binding Rossmann-fold domains"/>
    <property type="match status" value="1"/>
</dbReference>
<feature type="domain" description="NAD(P)-binding" evidence="1">
    <location>
        <begin position="7"/>
        <end position="200"/>
    </location>
</feature>
<sequence>MKLAVFGATGATGRQVLQQALAAGHAVTAVARDPAALDGTHPQLRVVRGDVAEPGQLGAAVDGADAVVSALGSRDRTRPAGVYSAGTAAVLAAMREAGVRRIVAVTAEPLIAEQDKTALERLVVHPLLHRVFGAVYADMRRMEHVLADSDAEWTVLRPPRLTDRAGTGRYRTAIDEPLPRARSLPRADLADALLRAAADPTLIRSHVTIAS</sequence>
<dbReference type="GO" id="GO:0042602">
    <property type="term" value="F:riboflavin reductase (NADPH) activity"/>
    <property type="evidence" value="ECO:0007669"/>
    <property type="project" value="TreeGrafter"/>
</dbReference>
<name>A0A929BA59_9PSEU</name>
<evidence type="ECO:0000313" key="3">
    <source>
        <dbReference type="Proteomes" id="UP000598360"/>
    </source>
</evidence>
<dbReference type="AlphaFoldDB" id="A0A929BA59"/>
<dbReference type="InterPro" id="IPR051606">
    <property type="entry name" value="Polyketide_Oxido-like"/>
</dbReference>
<accession>A0A929BA59</accession>
<keyword evidence="3" id="KW-1185">Reference proteome</keyword>
<dbReference type="InterPro" id="IPR016040">
    <property type="entry name" value="NAD(P)-bd_dom"/>
</dbReference>
<dbReference type="Gene3D" id="3.40.50.720">
    <property type="entry name" value="NAD(P)-binding Rossmann-like Domain"/>
    <property type="match status" value="1"/>
</dbReference>